<reference evidence="2" key="1">
    <citation type="submission" date="2020-11" db="EMBL/GenBank/DDBJ databases">
        <authorList>
            <person name="Tran Van P."/>
        </authorList>
    </citation>
    <scope>NUCLEOTIDE SEQUENCE</scope>
</reference>
<sequence length="115" mass="12877">MDFAWLRLLVFLLVVGTDFGIAVYGRYVKGEKNNVGYAAHIAGGLAGLLVGIGVLRNLEKHRWEKILWWIAIAVYVVLMVAAVIWNAAFDEHFPESDLNKQVKSDSSPAQKPFFD</sequence>
<dbReference type="EMBL" id="OB664314">
    <property type="protein sequence ID" value="CAD7232161.1"/>
    <property type="molecule type" value="Genomic_DNA"/>
</dbReference>
<protein>
    <submittedName>
        <fullName evidence="2">Uncharacterized protein</fullName>
    </submittedName>
</protein>
<accession>A0A7R8WKD1</accession>
<name>A0A7R8WKD1_9CRUS</name>
<gene>
    <name evidence="2" type="ORF">CTOB1V02_LOCUS10002</name>
</gene>
<organism evidence="2">
    <name type="scientific">Cyprideis torosa</name>
    <dbReference type="NCBI Taxonomy" id="163714"/>
    <lineage>
        <taxon>Eukaryota</taxon>
        <taxon>Metazoa</taxon>
        <taxon>Ecdysozoa</taxon>
        <taxon>Arthropoda</taxon>
        <taxon>Crustacea</taxon>
        <taxon>Oligostraca</taxon>
        <taxon>Ostracoda</taxon>
        <taxon>Podocopa</taxon>
        <taxon>Podocopida</taxon>
        <taxon>Cytherocopina</taxon>
        <taxon>Cytheroidea</taxon>
        <taxon>Cytherideidae</taxon>
        <taxon>Cyprideis</taxon>
    </lineage>
</organism>
<dbReference type="GO" id="GO:0004252">
    <property type="term" value="F:serine-type endopeptidase activity"/>
    <property type="evidence" value="ECO:0007669"/>
    <property type="project" value="TreeGrafter"/>
</dbReference>
<dbReference type="OrthoDB" id="418595at2759"/>
<dbReference type="PANTHER" id="PTHR45840:SF8">
    <property type="entry name" value="RHOMBOID PROTEASE"/>
    <property type="match status" value="1"/>
</dbReference>
<evidence type="ECO:0000256" key="1">
    <source>
        <dbReference type="ARBA" id="ARBA00009045"/>
    </source>
</evidence>
<proteinExistence type="inferred from homology"/>
<dbReference type="InterPro" id="IPR051739">
    <property type="entry name" value="Rhomboid_IM_Serine_Proteases"/>
</dbReference>
<dbReference type="AlphaFoldDB" id="A0A7R8WKD1"/>
<dbReference type="PANTHER" id="PTHR45840">
    <property type="entry name" value="RHOMBOID-RELATED PROTEIN"/>
    <property type="match status" value="1"/>
</dbReference>
<evidence type="ECO:0000313" key="2">
    <source>
        <dbReference type="EMBL" id="CAD7232161.1"/>
    </source>
</evidence>
<comment type="similarity">
    <text evidence="1">Belongs to the peptidase S54 family.</text>
</comment>